<protein>
    <submittedName>
        <fullName evidence="1">Uncharacterized protein</fullName>
    </submittedName>
</protein>
<gene>
    <name evidence="1" type="ORF">JOB18_039207</name>
</gene>
<sequence>MQKPVRSWELFAYLIPDSKWIRIYERTKTGKRTHCLRHCPTSVRRLCWYDRYVILPLEGSAECQGAGINKQATTEESKKELVCPSHKGLSLQQSKGEFE</sequence>
<accession>A0AAV6Q785</accession>
<organism evidence="1 2">
    <name type="scientific">Solea senegalensis</name>
    <name type="common">Senegalese sole</name>
    <dbReference type="NCBI Taxonomy" id="28829"/>
    <lineage>
        <taxon>Eukaryota</taxon>
        <taxon>Metazoa</taxon>
        <taxon>Chordata</taxon>
        <taxon>Craniata</taxon>
        <taxon>Vertebrata</taxon>
        <taxon>Euteleostomi</taxon>
        <taxon>Actinopterygii</taxon>
        <taxon>Neopterygii</taxon>
        <taxon>Teleostei</taxon>
        <taxon>Neoteleostei</taxon>
        <taxon>Acanthomorphata</taxon>
        <taxon>Carangaria</taxon>
        <taxon>Pleuronectiformes</taxon>
        <taxon>Pleuronectoidei</taxon>
        <taxon>Soleidae</taxon>
        <taxon>Solea</taxon>
    </lineage>
</organism>
<dbReference type="Proteomes" id="UP000693946">
    <property type="component" value="Linkage Group LG7"/>
</dbReference>
<name>A0AAV6Q785_SOLSE</name>
<dbReference type="EMBL" id="JAGKHQ010000019">
    <property type="protein sequence ID" value="KAG7483098.1"/>
    <property type="molecule type" value="Genomic_DNA"/>
</dbReference>
<comment type="caution">
    <text evidence="1">The sequence shown here is derived from an EMBL/GenBank/DDBJ whole genome shotgun (WGS) entry which is preliminary data.</text>
</comment>
<evidence type="ECO:0000313" key="1">
    <source>
        <dbReference type="EMBL" id="KAG7483098.1"/>
    </source>
</evidence>
<proteinExistence type="predicted"/>
<keyword evidence="2" id="KW-1185">Reference proteome</keyword>
<reference evidence="1 2" key="1">
    <citation type="journal article" date="2021" name="Sci. Rep.">
        <title>Chromosome anchoring in Senegalese sole (Solea senegalensis) reveals sex-associated markers and genome rearrangements in flatfish.</title>
        <authorList>
            <person name="Guerrero-Cozar I."/>
            <person name="Gomez-Garrido J."/>
            <person name="Berbel C."/>
            <person name="Martinez-Blanch J.F."/>
            <person name="Alioto T."/>
            <person name="Claros M.G."/>
            <person name="Gagnaire P.A."/>
            <person name="Manchado M."/>
        </authorList>
    </citation>
    <scope>NUCLEOTIDE SEQUENCE [LARGE SCALE GENOMIC DNA]</scope>
    <source>
        <strain evidence="1">Sse05_10M</strain>
    </source>
</reference>
<evidence type="ECO:0000313" key="2">
    <source>
        <dbReference type="Proteomes" id="UP000693946"/>
    </source>
</evidence>
<dbReference type="AlphaFoldDB" id="A0AAV6Q785"/>